<dbReference type="Proteomes" id="UP000095192">
    <property type="component" value="Unassembled WGS sequence"/>
</dbReference>
<name>A0A1D3CSY2_9EIME</name>
<reference evidence="1 2" key="1">
    <citation type="journal article" date="2016" name="BMC Genomics">
        <title>Comparative genomics reveals Cyclospora cayetanensis possesses coccidia-like metabolism and invasion components but unique surface antigens.</title>
        <authorList>
            <person name="Liu S."/>
            <person name="Wang L."/>
            <person name="Zheng H."/>
            <person name="Xu Z."/>
            <person name="Roellig D.M."/>
            <person name="Li N."/>
            <person name="Frace M.A."/>
            <person name="Tang K."/>
            <person name="Arrowood M.J."/>
            <person name="Moss D.M."/>
            <person name="Zhang L."/>
            <person name="Feng Y."/>
            <person name="Xiao L."/>
        </authorList>
    </citation>
    <scope>NUCLEOTIDE SEQUENCE [LARGE SCALE GENOMIC DNA]</scope>
    <source>
        <strain evidence="1 2">CHN_HEN01</strain>
    </source>
</reference>
<dbReference type="VEuPathDB" id="ToxoDB:LOC34620271"/>
<proteinExistence type="predicted"/>
<evidence type="ECO:0000313" key="2">
    <source>
        <dbReference type="Proteomes" id="UP000095192"/>
    </source>
</evidence>
<dbReference type="EMBL" id="JROU02002071">
    <property type="protein sequence ID" value="OEH74305.1"/>
    <property type="molecule type" value="Genomic_DNA"/>
</dbReference>
<dbReference type="VEuPathDB" id="ToxoDB:cyc_03606"/>
<comment type="caution">
    <text evidence="1">The sequence shown here is derived from an EMBL/GenBank/DDBJ whole genome shotgun (WGS) entry which is preliminary data.</text>
</comment>
<sequence length="663" mass="70866">MNRPTNARNSDDAVAVRELPHVRNGGAGTAAAAPPAAGIPQAVSAPFFRLVAEAQRRVDAAAAVAARDALRCLSSGVQQQQQQQPLQVQQVPQSRLEATAHEDVERILQWHRAVAAASPLQGKQHVIVQQEQQPVAIGVQLLPQLQQLVPLEDLTVSLPPDIRSLLKEQQQRREEQQQKLYGRPWHIVPRLFARLQQQHQSCCIAYACIGGQILHFCLDPQGSCSTVRRLPLRLSSRCRFTCSCTSRISDSKFTSGWEQSVACSACTAAGAASVQRQQRLTTATDAGAGFRMVEAVIERLLVAADSQGNIYLLQLNGNTEGGLFRMVSKGVAALFRRSAPNVARGAKDLTRDAAGPVEAARSSPDAAGAAVGTAALEDTGCCAGGVDGFCPVCFEQLDDTAAAAVALPPLTEDDERRSSRPPAAVETVAYMSGKCWKQRLLPPNQEVQLREDSLQLEELMCSFTPEMQPLLTLITSRGDRVVLLVGTEQQAAAFDSASSSKILNGSPDIGAQFSLRILSVLHSPDALQYHQELQLLSACSSNCTNTMPAEHSFRKEQVLQEPAVTQPQHDSSRTNSNLRLLLEGHIEGFPECAMLPTAASAACSKEPGGVGAAAETATCSSRRLWLFTSTEFLLVEAGVSPGSSRSPSNLLGLLAGVAAAAAM</sequence>
<organism evidence="1 2">
    <name type="scientific">Cyclospora cayetanensis</name>
    <dbReference type="NCBI Taxonomy" id="88456"/>
    <lineage>
        <taxon>Eukaryota</taxon>
        <taxon>Sar</taxon>
        <taxon>Alveolata</taxon>
        <taxon>Apicomplexa</taxon>
        <taxon>Conoidasida</taxon>
        <taxon>Coccidia</taxon>
        <taxon>Eucoccidiorida</taxon>
        <taxon>Eimeriorina</taxon>
        <taxon>Eimeriidae</taxon>
        <taxon>Cyclospora</taxon>
    </lineage>
</organism>
<dbReference type="InParanoid" id="A0A1D3CSY2"/>
<evidence type="ECO:0000313" key="1">
    <source>
        <dbReference type="EMBL" id="OEH74305.1"/>
    </source>
</evidence>
<keyword evidence="2" id="KW-1185">Reference proteome</keyword>
<protein>
    <submittedName>
        <fullName evidence="1">Uncharacterized protein</fullName>
    </submittedName>
</protein>
<gene>
    <name evidence="1" type="ORF">cyc_03606</name>
</gene>
<accession>A0A1D3CSY2</accession>
<dbReference type="AlphaFoldDB" id="A0A1D3CSY2"/>